<feature type="region of interest" description="Disordered" evidence="4">
    <location>
        <begin position="40"/>
        <end position="62"/>
    </location>
</feature>
<comment type="caution">
    <text evidence="6">The sequence shown here is derived from an EMBL/GenBank/DDBJ whole genome shotgun (WGS) entry which is preliminary data.</text>
</comment>
<evidence type="ECO:0000313" key="7">
    <source>
        <dbReference type="Proteomes" id="UP001205612"/>
    </source>
</evidence>
<dbReference type="InterPro" id="IPR050708">
    <property type="entry name" value="T6SS_VgrG/RHS"/>
</dbReference>
<name>A0ABT2B6E7_9ACTN</name>
<dbReference type="NCBIfam" id="NF033679">
    <property type="entry name" value="DNRLRE_dom"/>
    <property type="match status" value="1"/>
</dbReference>
<dbReference type="Gene3D" id="2.180.10.10">
    <property type="entry name" value="RHS repeat-associated core"/>
    <property type="match status" value="3"/>
</dbReference>
<accession>A0ABT2B6E7</accession>
<dbReference type="RefSeq" id="WP_258780685.1">
    <property type="nucleotide sequence ID" value="NZ_JANUGP010000019.1"/>
</dbReference>
<feature type="region of interest" description="Disordered" evidence="4">
    <location>
        <begin position="1775"/>
        <end position="1807"/>
    </location>
</feature>
<feature type="compositionally biased region" description="Basic and acidic residues" evidence="4">
    <location>
        <begin position="261"/>
        <end position="276"/>
    </location>
</feature>
<keyword evidence="3" id="KW-0732">Signal</keyword>
<proteinExistence type="predicted"/>
<dbReference type="Pfam" id="PF24517">
    <property type="entry name" value="CBM96"/>
    <property type="match status" value="1"/>
</dbReference>
<dbReference type="EMBL" id="JANUGP010000019">
    <property type="protein sequence ID" value="MCS0604092.1"/>
    <property type="molecule type" value="Genomic_DNA"/>
</dbReference>
<keyword evidence="2" id="KW-0964">Secreted</keyword>
<evidence type="ECO:0000256" key="1">
    <source>
        <dbReference type="ARBA" id="ARBA00004613"/>
    </source>
</evidence>
<dbReference type="InterPro" id="IPR022385">
    <property type="entry name" value="Rhs_assc_core"/>
</dbReference>
<keyword evidence="7" id="KW-1185">Reference proteome</keyword>
<dbReference type="PANTHER" id="PTHR32305">
    <property type="match status" value="1"/>
</dbReference>
<evidence type="ECO:0000256" key="2">
    <source>
        <dbReference type="ARBA" id="ARBA00022525"/>
    </source>
</evidence>
<comment type="subcellular location">
    <subcellularLocation>
        <location evidence="1">Secreted</location>
    </subcellularLocation>
</comment>
<reference evidence="6 7" key="1">
    <citation type="submission" date="2022-08" db="EMBL/GenBank/DDBJ databases">
        <authorList>
            <person name="Somphong A."/>
            <person name="Phongsopitanun W."/>
        </authorList>
    </citation>
    <scope>NUCLEOTIDE SEQUENCE [LARGE SCALE GENOMIC DNA]</scope>
    <source>
        <strain evidence="6 7">LP11</strain>
    </source>
</reference>
<dbReference type="PANTHER" id="PTHR32305:SF15">
    <property type="entry name" value="PROTEIN RHSA-RELATED"/>
    <property type="match status" value="1"/>
</dbReference>
<evidence type="ECO:0000313" key="6">
    <source>
        <dbReference type="EMBL" id="MCS0604092.1"/>
    </source>
</evidence>
<protein>
    <submittedName>
        <fullName evidence="6">DNRLRE domain-containing protein</fullName>
    </submittedName>
</protein>
<feature type="domain" description="Carbohydrate-binding module family 96" evidence="5">
    <location>
        <begin position="301"/>
        <end position="476"/>
    </location>
</feature>
<sequence>MSAAPAARRRLRRIAGVVSLVLAVEMAAVIESTGQAMAVSADSSPVNDTPAVKASGPAQAKDEASARLMARLQDRKIEVLSDRDADSSTWVLPDGSLQTTTYQGPIRVKQADGAWEDVDTSLTDTGPSLTPQVAAADVAVSDGGDQNLASVTRGKTSFGLSWPSTLPTPEVKDNTASYSLGGGQTLKVSALTQGFAEDITLDKAPDDTVAYRIPLDLNGLKLSQADSGHLLLKDTTGKLVAEAPAPMMWDAAKDPASGESAHQDRVSTKIETDDSGKQSLVLTPDKDFLAKATYPVTVDPTSTLAVTTDTWVQNPDYTDSQVSSAELKSGTYDSGSDVARSYLMFDASKFKGKHITDTNLALYSYYSSTCSTSGAGTQVRRITSSWSSSSVTWASQPTTTTTGAVTNKAALGYNSSCPAGTMNFDIDSLVQAWADGSANYGLQVRAADEKDPLTWRRFRSANYVSGDNTVEPHLTVTYNSYPSVPSSLSISPSQVNAYNGRRDVTSLTPTLSAAVTDPDGSSTKAQFEITPDPSYADTMYTYTGTSSAVASGSTAKITIPSASAFPAGAHLRYRVRANDGTDYGAWSGYTAFALNTGLPGAPTVTCDKYEQNGWTAKADAAVSCTLDTSATDGAGYYWGLDNSALPNKKLDTTDGTGGDPATISVSPANGWHTLYARTVDSGGNLSASTTAYSFGVGTDGAAILSPKDGDTTARRLTLAAKGLTSYTGVTWQYRRGETDDWHTVPAGDVTASGKAVSAWPVPVTDGTATGLVWNTVASLDEDGVIQLRAAFADGSTVGHSQTVEVTLDRDAGTAPTTAVGPGELNELTGNYTLSAPDASAFEASVTRSYSSRANDTATEGQAQIFGPGWVSSVTGQAGDYTQLRKTSGTSVELLRAAGGSVAFTATSGGGWAPQIGSGNLVLKGSMSGSTFTLTDTDANTTVFAKAADTASTWTLLSSSTAADDTKVTTVSETVSQGGTTLARPKYVISPSDAVTAATCQTHPATKGCRALEFVYADSTTATDSTPGDHAGQVRAIKLWATDPGADAATAETVASYAYDASGHLRQVWDPRISPALKTTYTYGADGRVATLTKPGELPWTFTYGKAGSALTAGSGMLLSASRPRAADGTTDTTSGTAATTVVYDVPLSGGSAPYRMDADTVARWAQDEVPTDATAVFPADAVPSSSTGGDLASDAYTRATLTYIDADGQETNTAKPGGAITTTGHDTYGNTVFELSAANRELALDTSGDASGERAGLGLDDLSTAERARQLATVSKYSADGQHLTDEYGPLHEVTLMQPAGSSGDTRLAAGTVVPARAHTAYTYDENRPGDAVVSGLATSTTTGASIEGYAADADSRTVTTTYDWSTGEEKATTGDDSTHVVTAYDSAGRVASTRTPGSSGSDAGTLEHTYYSPDATGACASVIWAGLLCRTAPAASITGGGDNPAQAVTTVYTYDRWGRVATKAETANNVTRTTTTTVDSAGRVTKTEVTGGTGTAIPATTLTYDKGNGQVATRGSGGQTIAYRYDTLGRVSAYGDGAGNTTTTSYDILDRPVKTTDSAPSTVTYAYDTAGDVKTLTDSVAGTFTGTYDADGTLTTEALPGGYGLNVTTDPAGQETGREYTASNGAVVVSDTAGYAVTGRVAGHTQTDGSTTRSDYTYDNAGRLSQAADTTAAGCTTRAYAFDVNSNRTSLKAGRDDCDSGTDDTTTTVTSYTYDSADRLVSPGYTYDAFGRTTAGGGMNLSYYTNDLVHTETAGSDRTVRELDAAGRLAVEKSQTQAADSSWSTKSTTVAHYGDPSDSPTWSATGASVSRDVKDLTGSLGVITSATGDIVLQLTNLHGDITVRQPLDAGAASSVVHYDEYGNVLDGTTAATYSWLGGSRRAESALSGYTVMGARLYDPATGRFLQTDPIAEGSPNHYGYPSDPVNLVDIDGQMWSWLKDVLKAGLSGALKVFVYWAIGEWAPYLLPYRTEISDCVAGACVAFLFKSGNLKTKIRSAVVGCLTGFGLTKAKQEKFYARIWNIFKKWKAKT</sequence>
<evidence type="ECO:0000256" key="3">
    <source>
        <dbReference type="ARBA" id="ARBA00022729"/>
    </source>
</evidence>
<organism evidence="6 7">
    <name type="scientific">Streptomyces pyxinicus</name>
    <dbReference type="NCBI Taxonomy" id="2970331"/>
    <lineage>
        <taxon>Bacteria</taxon>
        <taxon>Bacillati</taxon>
        <taxon>Actinomycetota</taxon>
        <taxon>Actinomycetes</taxon>
        <taxon>Kitasatosporales</taxon>
        <taxon>Streptomycetaceae</taxon>
        <taxon>Streptomyces</taxon>
    </lineage>
</organism>
<dbReference type="InterPro" id="IPR055372">
    <property type="entry name" value="CBM96"/>
</dbReference>
<feature type="region of interest" description="Disordered" evidence="4">
    <location>
        <begin position="254"/>
        <end position="276"/>
    </location>
</feature>
<evidence type="ECO:0000259" key="5">
    <source>
        <dbReference type="Pfam" id="PF24517"/>
    </source>
</evidence>
<feature type="compositionally biased region" description="Polar residues" evidence="4">
    <location>
        <begin position="1775"/>
        <end position="1791"/>
    </location>
</feature>
<evidence type="ECO:0000256" key="4">
    <source>
        <dbReference type="SAM" id="MobiDB-lite"/>
    </source>
</evidence>
<gene>
    <name evidence="6" type="ORF">NX794_23175</name>
</gene>
<dbReference type="Proteomes" id="UP001205612">
    <property type="component" value="Unassembled WGS sequence"/>
</dbReference>
<dbReference type="NCBIfam" id="TIGR03696">
    <property type="entry name" value="Rhs_assc_core"/>
    <property type="match status" value="1"/>
</dbReference>